<evidence type="ECO:0000256" key="1">
    <source>
        <dbReference type="SAM" id="Phobius"/>
    </source>
</evidence>
<gene>
    <name evidence="2" type="ordered locus">Namu_0383</name>
</gene>
<dbReference type="KEGG" id="nml:Namu_0383"/>
<keyword evidence="1" id="KW-1133">Transmembrane helix</keyword>
<proteinExistence type="predicted"/>
<evidence type="ECO:0000313" key="3">
    <source>
        <dbReference type="Proteomes" id="UP000002218"/>
    </source>
</evidence>
<keyword evidence="1" id="KW-0812">Transmembrane</keyword>
<accession>C8X639</accession>
<feature type="transmembrane region" description="Helical" evidence="1">
    <location>
        <begin position="58"/>
        <end position="80"/>
    </location>
</feature>
<reference evidence="2 3" key="2">
    <citation type="journal article" date="2010" name="Stand. Genomic Sci.">
        <title>Complete genome sequence of Nakamurella multipartita type strain (Y-104).</title>
        <authorList>
            <person name="Tice H."/>
            <person name="Mayilraj S."/>
            <person name="Sims D."/>
            <person name="Lapidus A."/>
            <person name="Nolan M."/>
            <person name="Lucas S."/>
            <person name="Glavina Del Rio T."/>
            <person name="Copeland A."/>
            <person name="Cheng J.F."/>
            <person name="Meincke L."/>
            <person name="Bruce D."/>
            <person name="Goodwin L."/>
            <person name="Pitluck S."/>
            <person name="Ivanova N."/>
            <person name="Mavromatis K."/>
            <person name="Ovchinnikova G."/>
            <person name="Pati A."/>
            <person name="Chen A."/>
            <person name="Palaniappan K."/>
            <person name="Land M."/>
            <person name="Hauser L."/>
            <person name="Chang Y.J."/>
            <person name="Jeffries C.D."/>
            <person name="Detter J.C."/>
            <person name="Brettin T."/>
            <person name="Rohde M."/>
            <person name="Goker M."/>
            <person name="Bristow J."/>
            <person name="Eisen J.A."/>
            <person name="Markowitz V."/>
            <person name="Hugenholtz P."/>
            <person name="Kyrpides N.C."/>
            <person name="Klenk H.P."/>
            <person name="Chen F."/>
        </authorList>
    </citation>
    <scope>NUCLEOTIDE SEQUENCE [LARGE SCALE GENOMIC DNA]</scope>
    <source>
        <strain evidence="3">ATCC 700099 / DSM 44233 / CIP 104796 / JCM 9543 / NBRC 105858 / Y-104</strain>
    </source>
</reference>
<dbReference type="EMBL" id="CP001737">
    <property type="protein sequence ID" value="ACV76810.1"/>
    <property type="molecule type" value="Genomic_DNA"/>
</dbReference>
<organism evidence="2 3">
    <name type="scientific">Nakamurella multipartita (strain ATCC 700099 / DSM 44233 / CIP 104796 / JCM 9543 / NBRC 105858 / Y-104)</name>
    <name type="common">Microsphaera multipartita</name>
    <dbReference type="NCBI Taxonomy" id="479431"/>
    <lineage>
        <taxon>Bacteria</taxon>
        <taxon>Bacillati</taxon>
        <taxon>Actinomycetota</taxon>
        <taxon>Actinomycetes</taxon>
        <taxon>Nakamurellales</taxon>
        <taxon>Nakamurellaceae</taxon>
        <taxon>Nakamurella</taxon>
    </lineage>
</organism>
<keyword evidence="1" id="KW-0472">Membrane</keyword>
<dbReference type="Proteomes" id="UP000002218">
    <property type="component" value="Chromosome"/>
</dbReference>
<protein>
    <submittedName>
        <fullName evidence="2">Uncharacterized protein</fullName>
    </submittedName>
</protein>
<dbReference type="STRING" id="479431.Namu_0383"/>
<keyword evidence="3" id="KW-1185">Reference proteome</keyword>
<dbReference type="HOGENOM" id="CLU_2001414_0_0_11"/>
<feature type="transmembrane region" description="Helical" evidence="1">
    <location>
        <begin position="86"/>
        <end position="106"/>
    </location>
</feature>
<dbReference type="eggNOG" id="ENOG502ZHM1">
    <property type="taxonomic scope" value="Bacteria"/>
</dbReference>
<reference evidence="3" key="1">
    <citation type="submission" date="2009-09" db="EMBL/GenBank/DDBJ databases">
        <title>The complete genome of Nakamurella multipartita DSM 44233.</title>
        <authorList>
            <consortium name="US DOE Joint Genome Institute (JGI-PGF)"/>
            <person name="Lucas S."/>
            <person name="Copeland A."/>
            <person name="Lapidus A."/>
            <person name="Glavina del Rio T."/>
            <person name="Dalin E."/>
            <person name="Tice H."/>
            <person name="Bruce D."/>
            <person name="Goodwin L."/>
            <person name="Pitluck S."/>
            <person name="Kyrpides N."/>
            <person name="Mavromatis K."/>
            <person name="Ivanova N."/>
            <person name="Ovchinnikova G."/>
            <person name="Sims D."/>
            <person name="Meincke L."/>
            <person name="Brettin T."/>
            <person name="Detter J.C."/>
            <person name="Han C."/>
            <person name="Larimer F."/>
            <person name="Land M."/>
            <person name="Hauser L."/>
            <person name="Markowitz V."/>
            <person name="Cheng J.-F."/>
            <person name="Hugenholtz P."/>
            <person name="Woyke T."/>
            <person name="Wu D."/>
            <person name="Klenk H.-P."/>
            <person name="Eisen J.A."/>
        </authorList>
    </citation>
    <scope>NUCLEOTIDE SEQUENCE [LARGE SCALE GENOMIC DNA]</scope>
    <source>
        <strain evidence="3">ATCC 700099 / DSM 44233 / CIP 104796 / JCM 9543 / NBRC 105858 / Y-104</strain>
    </source>
</reference>
<name>C8X639_NAKMY</name>
<dbReference type="InParanoid" id="C8X639"/>
<sequence>MWAAATAAVGVAAILRSEPVARLVAGRGTAPDARLVRILGARQLVQGGATLIRPTRHLVAIGGGVDVIHGASMVLAAVIWPEHRTAALISAGVAGTSAAAAALILVGDHR</sequence>
<evidence type="ECO:0000313" key="2">
    <source>
        <dbReference type="EMBL" id="ACV76810.1"/>
    </source>
</evidence>
<dbReference type="AlphaFoldDB" id="C8X639"/>